<gene>
    <name evidence="1" type="ORF">A3J77_00925</name>
</gene>
<dbReference type="InterPro" id="IPR007445">
    <property type="entry name" value="PilO"/>
</dbReference>
<organism evidence="1 2">
    <name type="scientific">Candidatus Wolfebacteria bacterium RBG_13_41_7</name>
    <dbReference type="NCBI Taxonomy" id="1802554"/>
    <lineage>
        <taxon>Bacteria</taxon>
        <taxon>Candidatus Wolfeibacteriota</taxon>
    </lineage>
</organism>
<dbReference type="Proteomes" id="UP000182002">
    <property type="component" value="Unassembled WGS sequence"/>
</dbReference>
<proteinExistence type="predicted"/>
<dbReference type="EMBL" id="MGIO01000006">
    <property type="protein sequence ID" value="OGM90209.1"/>
    <property type="molecule type" value="Genomic_DNA"/>
</dbReference>
<dbReference type="AlphaFoldDB" id="A0A1F8DQG5"/>
<dbReference type="GO" id="GO:0043107">
    <property type="term" value="P:type IV pilus-dependent motility"/>
    <property type="evidence" value="ECO:0007669"/>
    <property type="project" value="InterPro"/>
</dbReference>
<dbReference type="Pfam" id="PF04350">
    <property type="entry name" value="PilO"/>
    <property type="match status" value="1"/>
</dbReference>
<comment type="caution">
    <text evidence="1">The sequence shown here is derived from an EMBL/GenBank/DDBJ whole genome shotgun (WGS) entry which is preliminary data.</text>
</comment>
<evidence type="ECO:0000313" key="2">
    <source>
        <dbReference type="Proteomes" id="UP000182002"/>
    </source>
</evidence>
<reference evidence="1 2" key="1">
    <citation type="journal article" date="2016" name="Nat. Commun.">
        <title>Thousands of microbial genomes shed light on interconnected biogeochemical processes in an aquifer system.</title>
        <authorList>
            <person name="Anantharaman K."/>
            <person name="Brown C.T."/>
            <person name="Hug L.A."/>
            <person name="Sharon I."/>
            <person name="Castelle C.J."/>
            <person name="Probst A.J."/>
            <person name="Thomas B.C."/>
            <person name="Singh A."/>
            <person name="Wilkins M.J."/>
            <person name="Karaoz U."/>
            <person name="Brodie E.L."/>
            <person name="Williams K.H."/>
            <person name="Hubbard S.S."/>
            <person name="Banfield J.F."/>
        </authorList>
    </citation>
    <scope>NUCLEOTIDE SEQUENCE [LARGE SCALE GENOMIC DNA]</scope>
</reference>
<dbReference type="GO" id="GO:0043683">
    <property type="term" value="P:type IV pilus assembly"/>
    <property type="evidence" value="ECO:0007669"/>
    <property type="project" value="InterPro"/>
</dbReference>
<accession>A0A1F8DQG5</accession>
<dbReference type="Gene3D" id="3.30.70.60">
    <property type="match status" value="1"/>
</dbReference>
<evidence type="ECO:0000313" key="1">
    <source>
        <dbReference type="EMBL" id="OGM90209.1"/>
    </source>
</evidence>
<name>A0A1F8DQG5_9BACT</name>
<sequence>MAATIIFIGFDIGKRAENANEKRLIFISRLAIADSLTSLKGDSEKISGYYAVLENILPKRDRLVLFPRDINAIGNQNNLDINITLGQGAADSEKGFWQTNFKITGKGTFENFLKFIKTLESGQYLVGLESIDFGKEGDNFKTLLNGKVFSM</sequence>
<protein>
    <submittedName>
        <fullName evidence="1">Uncharacterized protein</fullName>
    </submittedName>
</protein>
<dbReference type="InterPro" id="IPR014717">
    <property type="entry name" value="Transl_elong_EF1B/ribsomal_bS6"/>
</dbReference>